<evidence type="ECO:0000313" key="1">
    <source>
        <dbReference type="EMBL" id="OMH40856.1"/>
    </source>
</evidence>
<protein>
    <recommendedName>
        <fullName evidence="3">4-vinyl reductase 4VR domain-containing protein</fullName>
    </recommendedName>
</protein>
<dbReference type="Proteomes" id="UP000187408">
    <property type="component" value="Unassembled WGS sequence"/>
</dbReference>
<keyword evidence="2" id="KW-1185">Reference proteome</keyword>
<dbReference type="AlphaFoldDB" id="A0A1R1MM66"/>
<gene>
    <name evidence="1" type="ORF">BLW93_02770</name>
</gene>
<dbReference type="RefSeq" id="WP_076712595.1">
    <property type="nucleotide sequence ID" value="NZ_MOEN01000007.1"/>
</dbReference>
<organism evidence="1 2">
    <name type="scientific">Desulfurobacterium indicum</name>
    <dbReference type="NCBI Taxonomy" id="1914305"/>
    <lineage>
        <taxon>Bacteria</taxon>
        <taxon>Pseudomonadati</taxon>
        <taxon>Aquificota</taxon>
        <taxon>Aquificia</taxon>
        <taxon>Desulfurobacteriales</taxon>
        <taxon>Desulfurobacteriaceae</taxon>
        <taxon>Desulfurobacterium</taxon>
    </lineage>
</organism>
<proteinExistence type="predicted"/>
<sequence length="165" mass="18581">MGLEEKIKEQDLKAENVFVASLLAGLNEFGILNQGIINLTGGRIGDFLFQFAKVKGFAISPFLSLEEQVKKAIVFLNERLRIGKVFVEFAGEDFFIKVYSSSCRFCPKGVGEAELEGTLCPFPKIFERFLELSCRNGIVVVPEDIDMKTLVKREGFCVIHYRCVK</sequence>
<evidence type="ECO:0008006" key="3">
    <source>
        <dbReference type="Google" id="ProtNLM"/>
    </source>
</evidence>
<dbReference type="OrthoDB" id="9791237at2"/>
<accession>A0A1R1MM66</accession>
<reference evidence="1 2" key="1">
    <citation type="submission" date="2016-10" db="EMBL/GenBank/DDBJ databases">
        <title>Genome sequence of a sulfur-reducing bacterium Desulfurobacterium indicum K6013.</title>
        <authorList>
            <person name="Cao J."/>
            <person name="Shao Z."/>
            <person name="Alain K."/>
            <person name="Jebbar M."/>
        </authorList>
    </citation>
    <scope>NUCLEOTIDE SEQUENCE [LARGE SCALE GENOMIC DNA]</scope>
    <source>
        <strain evidence="1 2">K6013</strain>
    </source>
</reference>
<evidence type="ECO:0000313" key="2">
    <source>
        <dbReference type="Proteomes" id="UP000187408"/>
    </source>
</evidence>
<dbReference type="EMBL" id="MOEN01000007">
    <property type="protein sequence ID" value="OMH40856.1"/>
    <property type="molecule type" value="Genomic_DNA"/>
</dbReference>
<name>A0A1R1MM66_9BACT</name>
<comment type="caution">
    <text evidence="1">The sequence shown here is derived from an EMBL/GenBank/DDBJ whole genome shotgun (WGS) entry which is preliminary data.</text>
</comment>